<dbReference type="PANTHER" id="PTHR11550:SF0">
    <property type="entry name" value="CTP SYNTHASE-RELATED"/>
    <property type="match status" value="1"/>
</dbReference>
<proteinExistence type="inferred from homology"/>
<evidence type="ECO:0000256" key="9">
    <source>
        <dbReference type="RuleBase" id="RU810713"/>
    </source>
</evidence>
<comment type="pathway">
    <text evidence="1 9">Pyrimidine metabolism; CTP biosynthesis via de novo pathway; CTP from UDP: step 2/2.</text>
</comment>
<sequence>MVAVPAAGCVGGDPQRRRLRQAGQFAVGASPCSTPRSGKAASVRSSLAGAGLLEGLLGSDLPAAEVLGTFMTWGASDQDQEQDDQSDDALLQQLRAAADAALHAGAGPPGGGGSGSASGSSESMFLARLRIAYADAVAAGDEEAAKAVLDAIKAEGGSLPEAPGCPAPGGRSPEEVPASRQSCRSAAQSRSPAQPGSVPGHSPASCVPTPPRAATRARPAAVARLSRFALGKVLWSPPEDSSTSNRSRMQDMISAQLEAATDAATPNANRHPCGFGSDTEQAEEEELAEEELAEEQEEQAEEAESNFQGSVRLGGIAMWPAESSPLFLQKAKEAQGLRKSKGGISGLSGLRIQIDSNLLSADSSLQELPASEIPACCQAAVVDWAWGRSSGFRCLLELASGLAPPLGCAAEASVDESAGLPGMASWRSLARLCGLAGGEELVLGPSSTTSTAFFAMAPRRCLRETLGAVRGEAGLAPGASVTLEELHLGLRSLELSARSGGGVDSEALIRAIAGRELLRAHFEGFREKSEKDTASTAQAFARYLALGTAEVEREARAESLEQLRHSAPPGWEVCRASLASMTRSLRDVFDMVHSYGPYAALGVECDVSDSAIRRAYRDLCLRHHPDKGGDTATFQSLQQAHETIMDDRKKGLRPRKPERKQRERSEKKPEKTPTDRAAAEAESPAADSRKQQGAAAHSARGEAAAEADQEELVREVANLSQRAWDASQQARAAADAAAASAAVVFGMGPADDDAVVVQEGMRALLQAMSAVVEGATTSATTALDASRRVVAAGVLGADGDLAEAVLAASLTCAEAGAAASDAAATCEALSQEAAAALRAAEGYEGAGAHALAHSGLCTAARRCIQAAEEAVEAAEAAARAVALALRAAQATVPGGCRPRGRMPSGASRGDESCSTGYPSPPAQHAQQRSKNSASFVVGGQNCKEDFQDSKDASAGPGDGPMHPSRSRVDRTGDPQPRPRSAASAESDGTSSTARPPRPPSADRRGRARETSSQMPSASGSPGGGARVRSSSAGARGRTEALVRRRLESFEELIAMNKEALRLQRQFHNVLLASPLLLPRACRRSRARVFAVVAEILLEVAREVSSCGGGQAACDCLPEMLSGSGEVAVCDSRAGVIRLAAILDLQMMTTVLKGQFLSILVEAQPEPQFCLLVGGFEGKVSDLFDVMFTFGVTCNKIGHWEAVMGARSSVYSGVPEGTRKACPYSDGLRGVPQRRRWLVITGGTISGLGKGTTISSIGVVLRSHGVRVTAIKIDPYLNIDAGTMSPFEHGEVYVLEDGGEADLDLGNYERFLDLTLTSGHSVTSGKVYDHVIKRERTGHYLGKTVQMVPHVTDCIQDWLADIARKPVDGSGHSADVCLVELGGTVGDIESAVYLEALQQFEFKVGAENFLMVHLGMLPVIGATGEQKTKPCQHSVKLLREAGLKPDILMCRSEKIVDAETRKKLSLFCQVAPDCVISMHDVSNLYRVPLLLAEQDVGRLICMKLNLDHVDQVAPTVPLGPCALFTGEKRLDDWQVIADRVDNCTQEVSIALVGKYVGNPDAYTSVVKALQHAALESGLRLALSWVDSSSLEPNTKTVDPSKYEASNSALRSAEGVLVPGGFGNRGIEGKIAAAAYCRAENTPLVVGGWFHSAFDKALFGRLVESFETAPRFPEPQAVAMARSSAVLLPLVLAACALLALNTAFLPAPGVVVEAPQLRFLQAAAVSTGAAVLGSGLPALAAMEVEPDSAEAYNQKVLNAAAWCLTLAVFLVGLIISQDSSTLGCKIYGGKPVIYERHRHRYEVNTSYVNAIEAKGLRFVGQDERGQRMEICELPGHPYYLACQFHPECAQQQQQQEQQ</sequence>
<keyword evidence="4 9" id="KW-0547">Nucleotide-binding</keyword>
<evidence type="ECO:0000256" key="7">
    <source>
        <dbReference type="ARBA" id="ARBA00022975"/>
    </source>
</evidence>
<evidence type="ECO:0000256" key="3">
    <source>
        <dbReference type="ARBA" id="ARBA00022598"/>
    </source>
</evidence>
<dbReference type="SUPFAM" id="SSF52317">
    <property type="entry name" value="Class I glutamine amidotransferase-like"/>
    <property type="match status" value="2"/>
</dbReference>
<dbReference type="GO" id="GO:0005524">
    <property type="term" value="F:ATP binding"/>
    <property type="evidence" value="ECO:0007669"/>
    <property type="project" value="UniProtKB-KW"/>
</dbReference>
<organism evidence="14 15">
    <name type="scientific">Polarella glacialis</name>
    <name type="common">Dinoflagellate</name>
    <dbReference type="NCBI Taxonomy" id="89957"/>
    <lineage>
        <taxon>Eukaryota</taxon>
        <taxon>Sar</taxon>
        <taxon>Alveolata</taxon>
        <taxon>Dinophyceae</taxon>
        <taxon>Suessiales</taxon>
        <taxon>Suessiaceae</taxon>
        <taxon>Polarella</taxon>
    </lineage>
</organism>
<feature type="compositionally biased region" description="Acidic residues" evidence="11">
    <location>
        <begin position="280"/>
        <end position="304"/>
    </location>
</feature>
<evidence type="ECO:0000256" key="4">
    <source>
        <dbReference type="ARBA" id="ARBA00022741"/>
    </source>
</evidence>
<dbReference type="CDD" id="cd03113">
    <property type="entry name" value="CTPS_N"/>
    <property type="match status" value="1"/>
</dbReference>
<feature type="compositionally biased region" description="Basic and acidic residues" evidence="11">
    <location>
        <begin position="660"/>
        <end position="679"/>
    </location>
</feature>
<evidence type="ECO:0000313" key="14">
    <source>
        <dbReference type="EMBL" id="CAE8615718.1"/>
    </source>
</evidence>
<dbReference type="GO" id="GO:0042802">
    <property type="term" value="F:identical protein binding"/>
    <property type="evidence" value="ECO:0007669"/>
    <property type="project" value="TreeGrafter"/>
</dbReference>
<keyword evidence="12" id="KW-1133">Transmembrane helix</keyword>
<evidence type="ECO:0000256" key="2">
    <source>
        <dbReference type="ARBA" id="ARBA00007533"/>
    </source>
</evidence>
<evidence type="ECO:0000256" key="8">
    <source>
        <dbReference type="ARBA" id="ARBA00047781"/>
    </source>
</evidence>
<keyword evidence="12" id="KW-0472">Membrane</keyword>
<dbReference type="Pfam" id="PF00117">
    <property type="entry name" value="GATase"/>
    <property type="match status" value="2"/>
</dbReference>
<keyword evidence="12" id="KW-0812">Transmembrane</keyword>
<feature type="compositionally biased region" description="Basic and acidic residues" evidence="11">
    <location>
        <begin position="942"/>
        <end position="951"/>
    </location>
</feature>
<feature type="domain" description="J" evidence="13">
    <location>
        <begin position="596"/>
        <end position="666"/>
    </location>
</feature>
<comment type="function">
    <text evidence="9">Catalyzes the ATP-dependent amination of UTP to CTP with either L-glutamine or ammonia as the source of nitrogen.</text>
</comment>
<dbReference type="InterPro" id="IPR017456">
    <property type="entry name" value="CTP_synthase_N"/>
</dbReference>
<feature type="compositionally biased region" description="Low complexity" evidence="11">
    <location>
        <begin position="178"/>
        <end position="195"/>
    </location>
</feature>
<feature type="compositionally biased region" description="Low complexity" evidence="11">
    <location>
        <begin position="1026"/>
        <end position="1035"/>
    </location>
</feature>
<dbReference type="GO" id="GO:0003883">
    <property type="term" value="F:CTP synthase activity"/>
    <property type="evidence" value="ECO:0007669"/>
    <property type="project" value="UniProtKB-UniRule"/>
</dbReference>
<dbReference type="InterPro" id="IPR001623">
    <property type="entry name" value="DnaJ_domain"/>
</dbReference>
<dbReference type="UniPathway" id="UPA00159">
    <property type="reaction ID" value="UER00277"/>
</dbReference>
<evidence type="ECO:0000313" key="15">
    <source>
        <dbReference type="Proteomes" id="UP000654075"/>
    </source>
</evidence>
<dbReference type="Gene3D" id="3.40.50.300">
    <property type="entry name" value="P-loop containing nucleotide triphosphate hydrolases"/>
    <property type="match status" value="1"/>
</dbReference>
<dbReference type="InterPro" id="IPR027417">
    <property type="entry name" value="P-loop_NTPase"/>
</dbReference>
<dbReference type="NCBIfam" id="NF003792">
    <property type="entry name" value="PRK05380.1"/>
    <property type="match status" value="1"/>
</dbReference>
<dbReference type="InterPro" id="IPR029062">
    <property type="entry name" value="Class_I_gatase-like"/>
</dbReference>
<evidence type="ECO:0000256" key="10">
    <source>
        <dbReference type="SAM" id="Coils"/>
    </source>
</evidence>
<dbReference type="PANTHER" id="PTHR11550">
    <property type="entry name" value="CTP SYNTHASE"/>
    <property type="match status" value="1"/>
</dbReference>
<dbReference type="EC" id="6.3.4.2" evidence="9"/>
<dbReference type="InterPro" id="IPR004468">
    <property type="entry name" value="CTP_synthase"/>
</dbReference>
<evidence type="ECO:0000259" key="13">
    <source>
        <dbReference type="PROSITE" id="PS50076"/>
    </source>
</evidence>
<name>A0A813FNK3_POLGL</name>
<protein>
    <recommendedName>
        <fullName evidence="9">CTP synthase</fullName>
        <ecNumber evidence="9">6.3.4.2</ecNumber>
    </recommendedName>
    <alternativeName>
        <fullName evidence="9">UTP--ammonia ligase</fullName>
    </alternativeName>
</protein>
<dbReference type="SUPFAM" id="SSF52540">
    <property type="entry name" value="P-loop containing nucleoside triphosphate hydrolases"/>
    <property type="match status" value="1"/>
</dbReference>
<keyword evidence="15" id="KW-1185">Reference proteome</keyword>
<dbReference type="SUPFAM" id="SSF46565">
    <property type="entry name" value="Chaperone J-domain"/>
    <property type="match status" value="1"/>
</dbReference>
<feature type="region of interest" description="Disordered" evidence="11">
    <location>
        <begin position="643"/>
        <end position="709"/>
    </location>
</feature>
<dbReference type="GO" id="GO:0019856">
    <property type="term" value="P:pyrimidine nucleobase biosynthetic process"/>
    <property type="evidence" value="ECO:0007669"/>
    <property type="project" value="TreeGrafter"/>
</dbReference>
<comment type="caution">
    <text evidence="14">The sequence shown here is derived from an EMBL/GenBank/DDBJ whole genome shotgun (WGS) entry which is preliminary data.</text>
</comment>
<keyword evidence="6 9" id="KW-0315">Glutamine amidotransferase</keyword>
<dbReference type="PROSITE" id="PS50076">
    <property type="entry name" value="DNAJ_2"/>
    <property type="match status" value="1"/>
</dbReference>
<feature type="region of interest" description="Disordered" evidence="11">
    <location>
        <begin position="159"/>
        <end position="217"/>
    </location>
</feature>
<comment type="similarity">
    <text evidence="2 9">Belongs to the CTP synthase family.</text>
</comment>
<dbReference type="Gene3D" id="3.40.50.880">
    <property type="match status" value="2"/>
</dbReference>
<dbReference type="Pfam" id="PF00226">
    <property type="entry name" value="DnaJ"/>
    <property type="match status" value="1"/>
</dbReference>
<dbReference type="Proteomes" id="UP000654075">
    <property type="component" value="Unassembled WGS sequence"/>
</dbReference>
<evidence type="ECO:0000256" key="11">
    <source>
        <dbReference type="SAM" id="MobiDB-lite"/>
    </source>
</evidence>
<comment type="catalytic activity">
    <reaction evidence="8 9">
        <text>UTP + L-glutamine + ATP + H2O = CTP + L-glutamate + ADP + phosphate + 2 H(+)</text>
        <dbReference type="Rhea" id="RHEA:26426"/>
        <dbReference type="ChEBI" id="CHEBI:15377"/>
        <dbReference type="ChEBI" id="CHEBI:15378"/>
        <dbReference type="ChEBI" id="CHEBI:29985"/>
        <dbReference type="ChEBI" id="CHEBI:30616"/>
        <dbReference type="ChEBI" id="CHEBI:37563"/>
        <dbReference type="ChEBI" id="CHEBI:43474"/>
        <dbReference type="ChEBI" id="CHEBI:46398"/>
        <dbReference type="ChEBI" id="CHEBI:58359"/>
        <dbReference type="ChEBI" id="CHEBI:456216"/>
        <dbReference type="EC" id="6.3.4.2"/>
    </reaction>
</comment>
<feature type="compositionally biased region" description="Polar residues" evidence="11">
    <location>
        <begin position="924"/>
        <end position="934"/>
    </location>
</feature>
<evidence type="ECO:0000256" key="6">
    <source>
        <dbReference type="ARBA" id="ARBA00022962"/>
    </source>
</evidence>
<reference evidence="14" key="1">
    <citation type="submission" date="2021-02" db="EMBL/GenBank/DDBJ databases">
        <authorList>
            <person name="Dougan E. K."/>
            <person name="Rhodes N."/>
            <person name="Thang M."/>
            <person name="Chan C."/>
        </authorList>
    </citation>
    <scope>NUCLEOTIDE SEQUENCE</scope>
</reference>
<feature type="coiled-coil region" evidence="10">
    <location>
        <begin position="857"/>
        <end position="884"/>
    </location>
</feature>
<dbReference type="CDD" id="cd06257">
    <property type="entry name" value="DnaJ"/>
    <property type="match status" value="1"/>
</dbReference>
<keyword evidence="3 9" id="KW-0436">Ligase</keyword>
<evidence type="ECO:0000256" key="1">
    <source>
        <dbReference type="ARBA" id="ARBA00005171"/>
    </source>
</evidence>
<accession>A0A813FNK3</accession>
<dbReference type="InterPro" id="IPR017926">
    <property type="entry name" value="GATASE"/>
</dbReference>
<dbReference type="SMART" id="SM00271">
    <property type="entry name" value="DnaJ"/>
    <property type="match status" value="1"/>
</dbReference>
<feature type="compositionally biased region" description="Low complexity" evidence="11">
    <location>
        <begin position="694"/>
        <end position="704"/>
    </location>
</feature>
<gene>
    <name evidence="14" type="ORF">PGLA1383_LOCUS33429</name>
</gene>
<feature type="region of interest" description="Disordered" evidence="11">
    <location>
        <begin position="263"/>
        <end position="306"/>
    </location>
</feature>
<dbReference type="Gene3D" id="1.10.287.110">
    <property type="entry name" value="DnaJ domain"/>
    <property type="match status" value="1"/>
</dbReference>
<keyword evidence="10" id="KW-0175">Coiled coil</keyword>
<feature type="transmembrane region" description="Helical" evidence="12">
    <location>
        <begin position="1757"/>
        <end position="1774"/>
    </location>
</feature>
<feature type="region of interest" description="Disordered" evidence="11">
    <location>
        <begin position="892"/>
        <end position="1038"/>
    </location>
</feature>
<feature type="compositionally biased region" description="Basic and acidic residues" evidence="11">
    <location>
        <begin position="1000"/>
        <end position="1009"/>
    </location>
</feature>
<dbReference type="InterPro" id="IPR036869">
    <property type="entry name" value="J_dom_sf"/>
</dbReference>
<evidence type="ECO:0000256" key="12">
    <source>
        <dbReference type="SAM" id="Phobius"/>
    </source>
</evidence>
<keyword evidence="7 9" id="KW-0665">Pyrimidine biosynthesis</keyword>
<dbReference type="EMBL" id="CAJNNV010025696">
    <property type="protein sequence ID" value="CAE8615718.1"/>
    <property type="molecule type" value="Genomic_DNA"/>
</dbReference>
<dbReference type="FunFam" id="3.40.50.300:FF:000207">
    <property type="entry name" value="CTP synthase"/>
    <property type="match status" value="1"/>
</dbReference>
<evidence type="ECO:0000256" key="5">
    <source>
        <dbReference type="ARBA" id="ARBA00022840"/>
    </source>
</evidence>
<feature type="transmembrane region" description="Helical" evidence="12">
    <location>
        <begin position="1717"/>
        <end position="1737"/>
    </location>
</feature>
<dbReference type="NCBIfam" id="TIGR00337">
    <property type="entry name" value="PyrG"/>
    <property type="match status" value="1"/>
</dbReference>
<dbReference type="GO" id="GO:0044210">
    <property type="term" value="P:'de novo' CTP biosynthetic process"/>
    <property type="evidence" value="ECO:0007669"/>
    <property type="project" value="UniProtKB-UniRule"/>
</dbReference>
<feature type="transmembrane region" description="Helical" evidence="12">
    <location>
        <begin position="1684"/>
        <end position="1705"/>
    </location>
</feature>
<dbReference type="OrthoDB" id="1739076at2759"/>
<keyword evidence="5 9" id="KW-0067">ATP-binding</keyword>
<dbReference type="Pfam" id="PF06418">
    <property type="entry name" value="CTP_synth_N"/>
    <property type="match status" value="1"/>
</dbReference>
<feature type="compositionally biased region" description="Basic residues" evidence="11">
    <location>
        <begin position="650"/>
        <end position="659"/>
    </location>
</feature>